<feature type="transmembrane region" description="Helical" evidence="7">
    <location>
        <begin position="73"/>
        <end position="91"/>
    </location>
</feature>
<gene>
    <name evidence="10" type="ORF">SAMN02745225_00493</name>
</gene>
<dbReference type="InterPro" id="IPR000045">
    <property type="entry name" value="Prepilin_IV_endopep_pep"/>
</dbReference>
<evidence type="ECO:0000256" key="5">
    <source>
        <dbReference type="ARBA" id="ARBA00022989"/>
    </source>
</evidence>
<keyword evidence="3" id="KW-1003">Cell membrane</keyword>
<dbReference type="PANTHER" id="PTHR30487">
    <property type="entry name" value="TYPE 4 PREPILIN-LIKE PROTEINS LEADER PEPTIDE-PROCESSING ENZYME"/>
    <property type="match status" value="1"/>
</dbReference>
<protein>
    <submittedName>
        <fullName evidence="10">Leader peptidase (Prepilin peptidase) / N-methyltransferase</fullName>
    </submittedName>
</protein>
<feature type="domain" description="Prepilin type IV endopeptidase peptidase" evidence="8">
    <location>
        <begin position="101"/>
        <end position="211"/>
    </location>
</feature>
<evidence type="ECO:0000259" key="9">
    <source>
        <dbReference type="Pfam" id="PF06750"/>
    </source>
</evidence>
<sequence length="244" mass="26170">MYVLGFVLGAVMGSTASALAYRLPLEMDLVFSRSMCPQCGSKIAFYDNVPLLSYLVLQGRCRRCHKKISTQYFLLELFSALLFAYLVGRYGLGLRQFGLYLAAFLAITASIIDLKVHKIPNKITYSGFSLLMLLTAVEAFEVHSLKPLVEGVESVVVFGGSLVLLAILSRGMGLGDAKLVAMLALALAPFGLMATLYGLVVAFLAGSIVGVILMASGKATRKSAIPFGPFITLGFLLVLIVGKL</sequence>
<keyword evidence="4 7" id="KW-0812">Transmembrane</keyword>
<proteinExistence type="inferred from homology"/>
<dbReference type="GO" id="GO:0004190">
    <property type="term" value="F:aspartic-type endopeptidase activity"/>
    <property type="evidence" value="ECO:0007669"/>
    <property type="project" value="InterPro"/>
</dbReference>
<feature type="transmembrane region" description="Helical" evidence="7">
    <location>
        <begin position="148"/>
        <end position="168"/>
    </location>
</feature>
<dbReference type="GO" id="GO:0005886">
    <property type="term" value="C:plasma membrane"/>
    <property type="evidence" value="ECO:0007669"/>
    <property type="project" value="UniProtKB-SubCell"/>
</dbReference>
<evidence type="ECO:0000259" key="8">
    <source>
        <dbReference type="Pfam" id="PF01478"/>
    </source>
</evidence>
<evidence type="ECO:0000313" key="11">
    <source>
        <dbReference type="Proteomes" id="UP000184295"/>
    </source>
</evidence>
<comment type="similarity">
    <text evidence="2">Belongs to the peptidase A24 family.</text>
</comment>
<dbReference type="AlphaFoldDB" id="A0A1M4T4S9"/>
<evidence type="ECO:0000313" key="10">
    <source>
        <dbReference type="EMBL" id="SHE39337.1"/>
    </source>
</evidence>
<dbReference type="EMBL" id="FQUL01000004">
    <property type="protein sequence ID" value="SHE39337.1"/>
    <property type="molecule type" value="Genomic_DNA"/>
</dbReference>
<evidence type="ECO:0000256" key="4">
    <source>
        <dbReference type="ARBA" id="ARBA00022692"/>
    </source>
</evidence>
<dbReference type="GO" id="GO:0006465">
    <property type="term" value="P:signal peptide processing"/>
    <property type="evidence" value="ECO:0007669"/>
    <property type="project" value="TreeGrafter"/>
</dbReference>
<dbReference type="PANTHER" id="PTHR30487:SF0">
    <property type="entry name" value="PREPILIN LEADER PEPTIDASE_N-METHYLTRANSFERASE-RELATED"/>
    <property type="match status" value="1"/>
</dbReference>
<evidence type="ECO:0000256" key="6">
    <source>
        <dbReference type="ARBA" id="ARBA00023136"/>
    </source>
</evidence>
<evidence type="ECO:0000256" key="3">
    <source>
        <dbReference type="ARBA" id="ARBA00022475"/>
    </source>
</evidence>
<dbReference type="InterPro" id="IPR050882">
    <property type="entry name" value="Prepilin_peptidase/N-MTase"/>
</dbReference>
<reference evidence="11" key="1">
    <citation type="submission" date="2016-11" db="EMBL/GenBank/DDBJ databases">
        <authorList>
            <person name="Varghese N."/>
            <person name="Submissions S."/>
        </authorList>
    </citation>
    <scope>NUCLEOTIDE SEQUENCE [LARGE SCALE GENOMIC DNA]</scope>
    <source>
        <strain evidence="11">DSM 19514</strain>
    </source>
</reference>
<feature type="transmembrane region" description="Helical" evidence="7">
    <location>
        <begin position="180"/>
        <end position="213"/>
    </location>
</feature>
<dbReference type="RefSeq" id="WP_072788402.1">
    <property type="nucleotide sequence ID" value="NZ_FQUL01000004.1"/>
</dbReference>
<feature type="domain" description="Prepilin peptidase A24 N-terminal" evidence="9">
    <location>
        <begin position="7"/>
        <end position="87"/>
    </location>
</feature>
<evidence type="ECO:0000256" key="1">
    <source>
        <dbReference type="ARBA" id="ARBA00004651"/>
    </source>
</evidence>
<organism evidence="10 11">
    <name type="scientific">Ferrithrix thermotolerans DSM 19514</name>
    <dbReference type="NCBI Taxonomy" id="1121881"/>
    <lineage>
        <taxon>Bacteria</taxon>
        <taxon>Bacillati</taxon>
        <taxon>Actinomycetota</taxon>
        <taxon>Acidimicrobiia</taxon>
        <taxon>Acidimicrobiales</taxon>
        <taxon>Acidimicrobiaceae</taxon>
        <taxon>Ferrithrix</taxon>
    </lineage>
</organism>
<dbReference type="Proteomes" id="UP000184295">
    <property type="component" value="Unassembled WGS sequence"/>
</dbReference>
<dbReference type="InterPro" id="IPR010627">
    <property type="entry name" value="Prepilin_pept_A24_N"/>
</dbReference>
<keyword evidence="10" id="KW-0808">Transferase</keyword>
<dbReference type="Pfam" id="PF01478">
    <property type="entry name" value="Peptidase_A24"/>
    <property type="match status" value="1"/>
</dbReference>
<name>A0A1M4T4S9_9ACTN</name>
<keyword evidence="10" id="KW-0489">Methyltransferase</keyword>
<dbReference type="OrthoDB" id="2087435at2"/>
<dbReference type="STRING" id="1121881.SAMN02745225_00493"/>
<evidence type="ECO:0000256" key="2">
    <source>
        <dbReference type="ARBA" id="ARBA00005801"/>
    </source>
</evidence>
<feature type="transmembrane region" description="Helical" evidence="7">
    <location>
        <begin position="225"/>
        <end position="242"/>
    </location>
</feature>
<feature type="transmembrane region" description="Helical" evidence="7">
    <location>
        <begin position="123"/>
        <end position="142"/>
    </location>
</feature>
<comment type="subcellular location">
    <subcellularLocation>
        <location evidence="1">Cell membrane</location>
        <topology evidence="1">Multi-pass membrane protein</topology>
    </subcellularLocation>
</comment>
<dbReference type="Gene3D" id="1.20.120.1220">
    <property type="match status" value="1"/>
</dbReference>
<accession>A0A1M4T4S9</accession>
<evidence type="ECO:0000256" key="7">
    <source>
        <dbReference type="SAM" id="Phobius"/>
    </source>
</evidence>
<keyword evidence="11" id="KW-1185">Reference proteome</keyword>
<dbReference type="Pfam" id="PF06750">
    <property type="entry name" value="A24_N_bact"/>
    <property type="match status" value="1"/>
</dbReference>
<dbReference type="GO" id="GO:0032259">
    <property type="term" value="P:methylation"/>
    <property type="evidence" value="ECO:0007669"/>
    <property type="project" value="UniProtKB-KW"/>
</dbReference>
<keyword evidence="6 7" id="KW-0472">Membrane</keyword>
<dbReference type="GO" id="GO:0008168">
    <property type="term" value="F:methyltransferase activity"/>
    <property type="evidence" value="ECO:0007669"/>
    <property type="project" value="UniProtKB-KW"/>
</dbReference>
<keyword evidence="5 7" id="KW-1133">Transmembrane helix</keyword>